<keyword evidence="4" id="KW-1185">Reference proteome</keyword>
<evidence type="ECO:0000256" key="2">
    <source>
        <dbReference type="SAM" id="SignalP"/>
    </source>
</evidence>
<feature type="chain" id="PRO_5045198671" evidence="2">
    <location>
        <begin position="23"/>
        <end position="137"/>
    </location>
</feature>
<keyword evidence="2" id="KW-0732">Signal</keyword>
<evidence type="ECO:0000256" key="1">
    <source>
        <dbReference type="SAM" id="Phobius"/>
    </source>
</evidence>
<feature type="transmembrane region" description="Helical" evidence="1">
    <location>
        <begin position="38"/>
        <end position="62"/>
    </location>
</feature>
<sequence length="137" mass="13865">MNVTLSLVVSAAVAFASAPALAQEPRLDLLNGKPPPTGTGMLVTGSILTGVGAVNLLTSPLCKTSLVPSDTQGVCLGTSLVVGGLFAAVGVPLLIVGVSRHNNYVEWKRQRSALSALLDLNVTPTPGGAALTWSASF</sequence>
<feature type="signal peptide" evidence="2">
    <location>
        <begin position="1"/>
        <end position="22"/>
    </location>
</feature>
<dbReference type="RefSeq" id="WP_338281069.1">
    <property type="nucleotide sequence ID" value="NZ_BTTX01000007.1"/>
</dbReference>
<proteinExistence type="predicted"/>
<keyword evidence="1" id="KW-0472">Membrane</keyword>
<name>A0ABQ6R152_9BACT</name>
<keyword evidence="1" id="KW-1133">Transmembrane helix</keyword>
<gene>
    <name evidence="3" type="ORF">ASNO1_62930</name>
</gene>
<reference evidence="3 4" key="1">
    <citation type="journal article" date="2024" name="Arch. Microbiol.">
        <title>Corallococcus caeni sp. nov., a novel myxobacterium isolated from activated sludge.</title>
        <authorList>
            <person name="Tomita S."/>
            <person name="Nakai R."/>
            <person name="Kuroda K."/>
            <person name="Kurashita H."/>
            <person name="Hatamoto M."/>
            <person name="Yamaguchi T."/>
            <person name="Narihiro T."/>
        </authorList>
    </citation>
    <scope>NUCLEOTIDE SEQUENCE [LARGE SCALE GENOMIC DNA]</scope>
    <source>
        <strain evidence="3 4">NO1</strain>
    </source>
</reference>
<dbReference type="EMBL" id="BTTX01000007">
    <property type="protein sequence ID" value="GMU10039.1"/>
    <property type="molecule type" value="Genomic_DNA"/>
</dbReference>
<evidence type="ECO:0000313" key="3">
    <source>
        <dbReference type="EMBL" id="GMU10039.1"/>
    </source>
</evidence>
<comment type="caution">
    <text evidence="3">The sequence shown here is derived from an EMBL/GenBank/DDBJ whole genome shotgun (WGS) entry which is preliminary data.</text>
</comment>
<organism evidence="3 4">
    <name type="scientific">Corallococcus caeni</name>
    <dbReference type="NCBI Taxonomy" id="3082388"/>
    <lineage>
        <taxon>Bacteria</taxon>
        <taxon>Pseudomonadati</taxon>
        <taxon>Myxococcota</taxon>
        <taxon>Myxococcia</taxon>
        <taxon>Myxococcales</taxon>
        <taxon>Cystobacterineae</taxon>
        <taxon>Myxococcaceae</taxon>
        <taxon>Corallococcus</taxon>
    </lineage>
</organism>
<evidence type="ECO:0000313" key="4">
    <source>
        <dbReference type="Proteomes" id="UP001342631"/>
    </source>
</evidence>
<accession>A0ABQ6R152</accession>
<dbReference type="Proteomes" id="UP001342631">
    <property type="component" value="Unassembled WGS sequence"/>
</dbReference>
<feature type="transmembrane region" description="Helical" evidence="1">
    <location>
        <begin position="74"/>
        <end position="98"/>
    </location>
</feature>
<protein>
    <submittedName>
        <fullName evidence="3">Uncharacterized protein</fullName>
    </submittedName>
</protein>
<keyword evidence="1" id="KW-0812">Transmembrane</keyword>